<gene>
    <name evidence="1" type="ordered locus">Sdel_0329</name>
</gene>
<reference evidence="2" key="1">
    <citation type="submission" date="2009-11" db="EMBL/GenBank/DDBJ databases">
        <title>The complete genome of Sulfurospirillum deleyianum DSM 6946.</title>
        <authorList>
            <consortium name="US DOE Joint Genome Institute (JGI-PGF)"/>
            <person name="Lucas S."/>
            <person name="Copeland A."/>
            <person name="Lapidus A."/>
            <person name="Glavina del Rio T."/>
            <person name="Dalin E."/>
            <person name="Tice H."/>
            <person name="Bruce D."/>
            <person name="Goodwin L."/>
            <person name="Pitluck S."/>
            <person name="Kyrpides N."/>
            <person name="Mavromatis K."/>
            <person name="Ivanova N."/>
            <person name="Ovchinnikova G."/>
            <person name="Munk A.C."/>
            <person name="Lu M."/>
            <person name="Brettin T."/>
            <person name="Detter J.C."/>
            <person name="Han C."/>
            <person name="Tapia R."/>
            <person name="Larimer F."/>
            <person name="Land M."/>
            <person name="Hauser L."/>
            <person name="Markowitz V."/>
            <person name="Cheng J.F."/>
            <person name="Hugenholtz P."/>
            <person name="Woyke T."/>
            <person name="Wu D."/>
            <person name="Aumann P."/>
            <person name="Schneider S."/>
            <person name="Lang E."/>
            <person name="Spring S."/>
            <person name="Klenk H.P."/>
            <person name="Eisen J.A."/>
        </authorList>
    </citation>
    <scope>NUCLEOTIDE SEQUENCE [LARGE SCALE GENOMIC DNA]</scope>
    <source>
        <strain evidence="2">ATCC 51133 / DSM 6946 / 5175</strain>
    </source>
</reference>
<name>D1AZ99_SULD5</name>
<protein>
    <submittedName>
        <fullName evidence="1">Uncharacterized protein</fullName>
    </submittedName>
</protein>
<dbReference type="RefSeq" id="WP_012856132.1">
    <property type="nucleotide sequence ID" value="NC_013512.1"/>
</dbReference>
<accession>D1AZ99</accession>
<dbReference type="EMBL" id="CP001816">
    <property type="protein sequence ID" value="ACZ11366.1"/>
    <property type="molecule type" value="Genomic_DNA"/>
</dbReference>
<sequence>MFREKFLVFISMFFILVTLSYGRNSEIEVPRTALKDQFKYYILSDTKQATLHQVSLKRLSYDTILYIKVEINCPSRVIRELGYNVNSLKAISTNKPSQWYQPTIGSAQADIITYVCR</sequence>
<dbReference type="HOGENOM" id="CLU_163821_0_0_7"/>
<evidence type="ECO:0000313" key="2">
    <source>
        <dbReference type="Proteomes" id="UP000002222"/>
    </source>
</evidence>
<dbReference type="AlphaFoldDB" id="D1AZ99"/>
<dbReference type="KEGG" id="sdl:Sdel_0329"/>
<reference evidence="1 2" key="2">
    <citation type="journal article" date="2010" name="Stand. Genomic Sci.">
        <title>Complete genome sequence of Sulfurospirillum deleyianum type strain (5175).</title>
        <authorList>
            <person name="Sikorski J."/>
            <person name="Lapidus A."/>
            <person name="Copeland A."/>
            <person name="Glavina Del Rio T."/>
            <person name="Nolan M."/>
            <person name="Lucas S."/>
            <person name="Chen F."/>
            <person name="Tice H."/>
            <person name="Cheng J.F."/>
            <person name="Saunders E."/>
            <person name="Bruce D."/>
            <person name="Goodwin L."/>
            <person name="Pitluck S."/>
            <person name="Ovchinnikova G."/>
            <person name="Pati A."/>
            <person name="Ivanova N."/>
            <person name="Mavromatis K."/>
            <person name="Chen A."/>
            <person name="Palaniappan K."/>
            <person name="Chain P."/>
            <person name="Land M."/>
            <person name="Hauser L."/>
            <person name="Chang Y.J."/>
            <person name="Jeffries C.D."/>
            <person name="Brettin T."/>
            <person name="Detter J.C."/>
            <person name="Han C."/>
            <person name="Rohde M."/>
            <person name="Lang E."/>
            <person name="Spring S."/>
            <person name="Goker M."/>
            <person name="Bristow J."/>
            <person name="Eisen J.A."/>
            <person name="Markowitz V."/>
            <person name="Hugenholtz P."/>
            <person name="Kyrpides N.C."/>
            <person name="Klenk H.P."/>
        </authorList>
    </citation>
    <scope>NUCLEOTIDE SEQUENCE [LARGE SCALE GENOMIC DNA]</scope>
    <source>
        <strain evidence="2">ATCC 51133 / DSM 6946 / 5175</strain>
    </source>
</reference>
<proteinExistence type="predicted"/>
<dbReference type="eggNOG" id="ENOG5030U4H">
    <property type="taxonomic scope" value="Bacteria"/>
</dbReference>
<organism evidence="1 2">
    <name type="scientific">Sulfurospirillum deleyianum (strain ATCC 51133 / DSM 6946 / 5175)</name>
    <dbReference type="NCBI Taxonomy" id="525898"/>
    <lineage>
        <taxon>Bacteria</taxon>
        <taxon>Pseudomonadati</taxon>
        <taxon>Campylobacterota</taxon>
        <taxon>Epsilonproteobacteria</taxon>
        <taxon>Campylobacterales</taxon>
        <taxon>Sulfurospirillaceae</taxon>
        <taxon>Sulfurospirillum</taxon>
    </lineage>
</organism>
<evidence type="ECO:0000313" key="1">
    <source>
        <dbReference type="EMBL" id="ACZ11366.1"/>
    </source>
</evidence>
<dbReference type="Proteomes" id="UP000002222">
    <property type="component" value="Chromosome"/>
</dbReference>
<keyword evidence="2" id="KW-1185">Reference proteome</keyword>